<accession>T1HCJ9</accession>
<evidence type="ECO:0000313" key="1">
    <source>
        <dbReference type="EnsemblMetazoa" id="RPRC001763-PA"/>
    </source>
</evidence>
<dbReference type="GeneID" id="141452460"/>
<reference evidence="1" key="1">
    <citation type="submission" date="2015-05" db="UniProtKB">
        <authorList>
            <consortium name="EnsemblMetazoa"/>
        </authorList>
    </citation>
    <scope>IDENTIFICATION</scope>
</reference>
<dbReference type="HOGENOM" id="CLU_412950_0_0_1"/>
<dbReference type="RefSeq" id="XP_073980742.1">
    <property type="nucleotide sequence ID" value="XM_074124641.1"/>
</dbReference>
<dbReference type="VEuPathDB" id="VectorBase:RPRC001763"/>
<dbReference type="STRING" id="13249.T1HCJ9"/>
<dbReference type="eggNOG" id="ENOG502S72W">
    <property type="taxonomic scope" value="Eukaryota"/>
</dbReference>
<proteinExistence type="predicted"/>
<dbReference type="InParanoid" id="T1HCJ9"/>
<dbReference type="EnsemblMetazoa" id="RPRC001763-RA">
    <property type="protein sequence ID" value="RPRC001763-PA"/>
    <property type="gene ID" value="RPRC001763"/>
</dbReference>
<dbReference type="OMA" id="YPRTNIQ"/>
<evidence type="ECO:0000313" key="2">
    <source>
        <dbReference type="Proteomes" id="UP000015103"/>
    </source>
</evidence>
<name>T1HCJ9_RHOPR</name>
<organism evidence="1 2">
    <name type="scientific">Rhodnius prolixus</name>
    <name type="common">Triatomid bug</name>
    <dbReference type="NCBI Taxonomy" id="13249"/>
    <lineage>
        <taxon>Eukaryota</taxon>
        <taxon>Metazoa</taxon>
        <taxon>Ecdysozoa</taxon>
        <taxon>Arthropoda</taxon>
        <taxon>Hexapoda</taxon>
        <taxon>Insecta</taxon>
        <taxon>Pterygota</taxon>
        <taxon>Neoptera</taxon>
        <taxon>Paraneoptera</taxon>
        <taxon>Hemiptera</taxon>
        <taxon>Heteroptera</taxon>
        <taxon>Panheteroptera</taxon>
        <taxon>Cimicomorpha</taxon>
        <taxon>Reduviidae</taxon>
        <taxon>Triatominae</taxon>
        <taxon>Rhodnius</taxon>
    </lineage>
</organism>
<dbReference type="AlphaFoldDB" id="T1HCJ9"/>
<dbReference type="EMBL" id="ACPB03007273">
    <property type="status" value="NOT_ANNOTATED_CDS"/>
    <property type="molecule type" value="Genomic_DNA"/>
</dbReference>
<protein>
    <submittedName>
        <fullName evidence="1">Uncharacterized protein</fullName>
    </submittedName>
</protein>
<keyword evidence="2" id="KW-1185">Reference proteome</keyword>
<dbReference type="Proteomes" id="UP000015103">
    <property type="component" value="Unassembled WGS sequence"/>
</dbReference>
<sequence length="665" mass="69827">MLGILYLLSCVGAVLCGTVEVAGPFVQDAARTSIAYGNTAFLERYGFGTPFGGAAFTTPYLAGVQGGVVGAPLAAHVAHSGVVAPFLAARTGVAAPFAAVGAPVAAVSSPLLAARTAVAAPAYDVAPVAAVTAAPFTAHAAVAAPVAAVSSPLLATRTAVAAQAYDVAPVAAVTAAPFTAHAAVAAPFAQVAAAPVVSTVSHVPGVAQVPVTKIEAHQALIQNVVDVAKTNLASRKFEIRRPAIQKEFYDIEERVSVRPAGSAVVELDQPISKNQRGPTVISPAPEPLVSSAPLRALPVAHAVQSPAFLPSLGAVPVHSYPGTPLQPVIPSVGVTAVPTRPVGPVGPSTPRPVLPDLPESDDTESISVENPEFGRARFGQQQQIQRAGQLDGVQIQRIFEQSRAQAEAGAQQEIQARAKILADERAQLEVQARARAQAEERAQQEILARARTLADERAQQEVEARARIQAQQQLIEQQQFFEHQQQQLLARLRSQQPLQRQSVEPAPVRENVEAAFRSGEVRQGGVFSGGLARVSAQAGEIASVRNLPEVEHSNQARLIALLTERGPVTEVRSGNGFDGRVRARVLSATPAPLDALAQDEKVSTRRVVVNRPIQTVQEVDVVEPFTKIERVAVQQPALVKTARLGVANVPTAVPVHTYTHAHYAF</sequence>